<proteinExistence type="predicted"/>
<dbReference type="AlphaFoldDB" id="A0AAC9JDZ4"/>
<dbReference type="RefSeq" id="WP_071960508.1">
    <property type="nucleotide sequence ID" value="NZ_CP018025.1"/>
</dbReference>
<geneLocation type="plasmid" evidence="2">
    <name>pamcp48-600</name>
</geneLocation>
<gene>
    <name evidence="1" type="ORF">BM524_18435</name>
</gene>
<reference evidence="1 2" key="1">
    <citation type="submission" date="2016-11" db="EMBL/GenBank/DDBJ databases">
        <title>Networking in microbes: conjugative elements and plasmids in the genus Alteromonas.</title>
        <authorList>
            <person name="Lopez-Perez M."/>
            <person name="Ramon-Marco N."/>
            <person name="Rodriguez-Valera F."/>
        </authorList>
    </citation>
    <scope>NUCLEOTIDE SEQUENCE [LARGE SCALE GENOMIC DNA]</scope>
    <source>
        <strain evidence="1 2">CP48</strain>
        <plasmid evidence="2">pamcp48-600</plasmid>
    </source>
</reference>
<sequence length="246" mass="27812">MMSFDSLTTVSTIFANKFPNSNEIIQVGEPLREQWLSLVEDVETRIILADAMLGGEWRNLRMPKMSVDSSQSITLEDLDRSVAWLDEFIVSIASKRPARIPEFNFRAIMPAITRFKSELLSNPSLSLFYRRISSGLRDNTRVNLPLFITIPSESSLRLEWYKVYTAHGELTESADFQSGLTSALNFEASWTESDDNLLLLLLAYIIKAQKTSGEGFQAIKKKLDRLSFNKPSLINISKAMSVMGET</sequence>
<protein>
    <submittedName>
        <fullName evidence="1">Uncharacterized protein</fullName>
    </submittedName>
</protein>
<accession>A0AAC9JDZ4</accession>
<keyword evidence="1" id="KW-0614">Plasmid</keyword>
<dbReference type="Proteomes" id="UP000182101">
    <property type="component" value="Plasmid pAMCP48-600"/>
</dbReference>
<organism evidence="1 2">
    <name type="scientific">Alteromonas mediterranea</name>
    <dbReference type="NCBI Taxonomy" id="314275"/>
    <lineage>
        <taxon>Bacteria</taxon>
        <taxon>Pseudomonadati</taxon>
        <taxon>Pseudomonadota</taxon>
        <taxon>Gammaproteobacteria</taxon>
        <taxon>Alteromonadales</taxon>
        <taxon>Alteromonadaceae</taxon>
        <taxon>Alteromonas/Salinimonas group</taxon>
        <taxon>Alteromonas</taxon>
    </lineage>
</organism>
<dbReference type="EMBL" id="CP018025">
    <property type="protein sequence ID" value="APD91898.1"/>
    <property type="molecule type" value="Genomic_DNA"/>
</dbReference>
<evidence type="ECO:0000313" key="1">
    <source>
        <dbReference type="EMBL" id="APD91898.1"/>
    </source>
</evidence>
<name>A0AAC9JDZ4_9ALTE</name>
<evidence type="ECO:0000313" key="2">
    <source>
        <dbReference type="Proteomes" id="UP000182101"/>
    </source>
</evidence>